<reference evidence="1" key="1">
    <citation type="submission" date="2019-11" db="EMBL/GenBank/DDBJ databases">
        <title>Nori genome reveals adaptations in red seaweeds to the harsh intertidal environment.</title>
        <authorList>
            <person name="Wang D."/>
            <person name="Mao Y."/>
        </authorList>
    </citation>
    <scope>NUCLEOTIDE SEQUENCE</scope>
    <source>
        <tissue evidence="1">Gametophyte</tissue>
    </source>
</reference>
<comment type="caution">
    <text evidence="1">The sequence shown here is derived from an EMBL/GenBank/DDBJ whole genome shotgun (WGS) entry which is preliminary data.</text>
</comment>
<keyword evidence="2" id="KW-1185">Reference proteome</keyword>
<accession>A0ACC3CJ15</accession>
<proteinExistence type="predicted"/>
<protein>
    <submittedName>
        <fullName evidence="1">Uncharacterized protein</fullName>
    </submittedName>
</protein>
<dbReference type="EMBL" id="CM020620">
    <property type="protein sequence ID" value="KAK1869727.1"/>
    <property type="molecule type" value="Genomic_DNA"/>
</dbReference>
<evidence type="ECO:0000313" key="2">
    <source>
        <dbReference type="Proteomes" id="UP000798662"/>
    </source>
</evidence>
<dbReference type="Proteomes" id="UP000798662">
    <property type="component" value="Chromosome 3"/>
</dbReference>
<organism evidence="1 2">
    <name type="scientific">Pyropia yezoensis</name>
    <name type="common">Susabi-nori</name>
    <name type="synonym">Porphyra yezoensis</name>
    <dbReference type="NCBI Taxonomy" id="2788"/>
    <lineage>
        <taxon>Eukaryota</taxon>
        <taxon>Rhodophyta</taxon>
        <taxon>Bangiophyceae</taxon>
        <taxon>Bangiales</taxon>
        <taxon>Bangiaceae</taxon>
        <taxon>Pyropia</taxon>
    </lineage>
</organism>
<gene>
    <name evidence="1" type="ORF">I4F81_012193</name>
</gene>
<name>A0ACC3CJ15_PYRYE</name>
<evidence type="ECO:0000313" key="1">
    <source>
        <dbReference type="EMBL" id="KAK1869727.1"/>
    </source>
</evidence>
<sequence length="1440" mass="154824">MAPKRKPPRQKTTAELTVDRLRGICAGTLLTAHPPSFRPEAEASPPASPASCGSSPRPPPPPREAPPPLPGVPRALVRCDGADIVKRAVGRRSRYLFLLPGGLSITAGARIGQLSCLDTPTPVLYIEFGPAAWGGNEVGRLKCWGVHFYPRNAVLTLRGGGKAAVCEDVMETVVVFGEWAWVGGAVANPSEEVLPLPEYLAEVVGPGGGADIWPKGATEAARGRTGAGSRGGRPKGIAGGEAICLDGEEEAEAEEATAYERGLDDGLGGVDPPARRTSTRKRARHADDADEYGAYVGSEEEGAGMAAEDEDSDFIAVGLATAATIMDGLQKLARLAQLSQITASLKRHVGVDDTDVAEFLLDIAVDHTSLAAFSSAAREATRSATGDDGGLPQELFVDVYSIVHKSSHKTPAHAPPSSLVTDPNDGAASFVVDRRPTDAKRASGPPRRSRFGALPPLGPSSGAATLLAASSGPANLLAASSGPTSLLGASNEPENLLGSGIDVAALEVSDREMVERQRALARRAAQGGGIGGGAVPPGDGRDSAPRRHRIADTEQWELTQLVNSGVLSVADVRRASAAATSHRHRPTGAGDDAPGGAAAAAAVVDEEEEELLSGAVDIEEPTEEPEIDLNEAEPAFLRRHTDIFGGGGGGGGGGGPSYARAQPLSPVRVVKNPDGSLQRAAMTQSALAKERREMREAQRSAAESAAVTEANPEFGPDLNRAWEDPVAAPGSRHVAAELRGVGSAAAGDEVPEWKRLAMGSAPSFGFATKDAVPMREQRASLPIARLKDELLGAIDANDVLVVIGETGSGKTTQMTQYLYEAGFASVASSTRIACTQPRRVAAMSVAKRVAEEVGCRVGETVGYSIRFEDETTPDTVIKYMTDGMLLREAMADPKLRAYTVIILDEAHERTIATDVLFGLLKTAVKKRRDLKLIVTSATLDAEKFSDYFYQCPIFTIPGRTFPVEMLYAREAEPDYLDAALLTVMQIHLTEPPGDVLLFLTGQEEIDTAAEILFERVKSLGRHVPDLHILPVYSSLPSEMQTKVFEPAPPGSRKVVLATNIAEASLTIDGIYYVVDPGFAKQKVYNPKLGMDSLIVAPVSQASARQRAGRAGRTGPGKCFRLYTESAYQNEMLPSSVPELQRSNLATTVLTLKALGVGDLLHFDFMDAPPPQHLIAAMETLYALGALDDEGLLTPLGRKMGEFPLEPPLAKMLLASVQLSCSEEVLTIVAMLSVQNVFYRPKEKQAAADARKARFHQPEGDHLTLLAVYNAWKATRYSSAWCYENFVQARSLKRAQDVRKQLITIMDRYRLDIVSAGREWRRVQRAVVAGFFTHAAKKDATEGYRTLVEGQSVFIHPSSSLFYIQPEWVVYHEVVSTTKEYMREVMAIDSRWLVELAPRFFKVSDPNKLTRRKRQEKVEPLFDKYAQNQNDWRLSKRLRQR</sequence>